<organism evidence="3 4">
    <name type="scientific">Anaerovirgula multivorans</name>
    <dbReference type="NCBI Taxonomy" id="312168"/>
    <lineage>
        <taxon>Bacteria</taxon>
        <taxon>Bacillati</taxon>
        <taxon>Bacillota</taxon>
        <taxon>Clostridia</taxon>
        <taxon>Peptostreptococcales</taxon>
        <taxon>Natronincolaceae</taxon>
        <taxon>Anaerovirgula</taxon>
    </lineage>
</organism>
<dbReference type="AlphaFoldDB" id="A0A239FN86"/>
<feature type="transmembrane region" description="Helical" evidence="1">
    <location>
        <begin position="93"/>
        <end position="116"/>
    </location>
</feature>
<protein>
    <recommendedName>
        <fullName evidence="2">DUF4342 domain-containing protein</fullName>
    </recommendedName>
</protein>
<keyword evidence="1" id="KW-0812">Transmembrane</keyword>
<name>A0A239FN86_9FIRM</name>
<dbReference type="Pfam" id="PF14242">
    <property type="entry name" value="DUF4342"/>
    <property type="match status" value="1"/>
</dbReference>
<gene>
    <name evidence="3" type="ORF">SAMN05446037_1013106</name>
</gene>
<keyword evidence="4" id="KW-1185">Reference proteome</keyword>
<evidence type="ECO:0000259" key="2">
    <source>
        <dbReference type="Pfam" id="PF14242"/>
    </source>
</evidence>
<dbReference type="SUPFAM" id="SSF46934">
    <property type="entry name" value="UBA-like"/>
    <property type="match status" value="1"/>
</dbReference>
<proteinExistence type="predicted"/>
<accession>A0A239FN86</accession>
<dbReference type="RefSeq" id="WP_089283541.1">
    <property type="nucleotide sequence ID" value="NZ_FZOJ01000013.1"/>
</dbReference>
<sequence>MSVSLETIDLLRKRANVSYEEAKLALEKNNGDPVEALIFLEKENKTKSEKEEKKTSGTILNSITGTIKGLIEKGNNSRLVIGKQDNNIFNLSMTLTVIGSIAAPVIPLVGIPLAFLTNHKIRIEKKNGEDIKVNEVLDKVSSTVSSMVNQTDQEPHKESKE</sequence>
<dbReference type="OrthoDB" id="3183239at2"/>
<dbReference type="EMBL" id="FZOJ01000013">
    <property type="protein sequence ID" value="SNS58340.1"/>
    <property type="molecule type" value="Genomic_DNA"/>
</dbReference>
<keyword evidence="1" id="KW-0472">Membrane</keyword>
<evidence type="ECO:0000256" key="1">
    <source>
        <dbReference type="SAM" id="Phobius"/>
    </source>
</evidence>
<feature type="domain" description="DUF4342" evidence="2">
    <location>
        <begin position="60"/>
        <end position="125"/>
    </location>
</feature>
<dbReference type="Gene3D" id="1.10.8.10">
    <property type="entry name" value="DNA helicase RuvA subunit, C-terminal domain"/>
    <property type="match status" value="1"/>
</dbReference>
<dbReference type="InterPro" id="IPR009060">
    <property type="entry name" value="UBA-like_sf"/>
</dbReference>
<keyword evidence="1" id="KW-1133">Transmembrane helix</keyword>
<dbReference type="InterPro" id="IPR025642">
    <property type="entry name" value="DUF4342"/>
</dbReference>
<evidence type="ECO:0000313" key="4">
    <source>
        <dbReference type="Proteomes" id="UP000198304"/>
    </source>
</evidence>
<evidence type="ECO:0000313" key="3">
    <source>
        <dbReference type="EMBL" id="SNS58340.1"/>
    </source>
</evidence>
<dbReference type="CDD" id="cd14360">
    <property type="entry name" value="UBA_NAC_like_bac"/>
    <property type="match status" value="1"/>
</dbReference>
<reference evidence="3 4" key="1">
    <citation type="submission" date="2017-06" db="EMBL/GenBank/DDBJ databases">
        <authorList>
            <person name="Kim H.J."/>
            <person name="Triplett B.A."/>
        </authorList>
    </citation>
    <scope>NUCLEOTIDE SEQUENCE [LARGE SCALE GENOMIC DNA]</scope>
    <source>
        <strain evidence="3 4">SCA</strain>
    </source>
</reference>
<dbReference type="Proteomes" id="UP000198304">
    <property type="component" value="Unassembled WGS sequence"/>
</dbReference>